<dbReference type="InterPro" id="IPR012296">
    <property type="entry name" value="Nuclease_put_TT1808"/>
</dbReference>
<accession>A0A150R0A7</accession>
<dbReference type="InterPro" id="IPR011335">
    <property type="entry name" value="Restrct_endonuc-II-like"/>
</dbReference>
<sequence>MLGGAVVAWDPAVSEAGAGTGYCPAPEVLRAPHVAVGNVPDAPGWVPGAPALAIEYADAGDDEARLARKIDDLLGAGTRWVWVVRLAAPRHVEVHAPGEPPRRALPGELLHAPGALQNPVQVEALYDRAAAQRAVLTSLLQREGHSSLESLRDRGLREGRNEGLQQAVRDVCDVLGIALSTDEDASLLELDGPALAALLERLKRERRWPLP</sequence>
<reference evidence="1 2" key="1">
    <citation type="submission" date="2014-02" db="EMBL/GenBank/DDBJ databases">
        <title>The small core and large imbalanced accessory genome model reveals a collaborative survival strategy of Sorangium cellulosum strains in nature.</title>
        <authorList>
            <person name="Han K."/>
            <person name="Peng R."/>
            <person name="Blom J."/>
            <person name="Li Y.-Z."/>
        </authorList>
    </citation>
    <scope>NUCLEOTIDE SEQUENCE [LARGE SCALE GENOMIC DNA]</scope>
    <source>
        <strain evidence="1 2">So0011-07</strain>
    </source>
</reference>
<gene>
    <name evidence="1" type="ORF">BE17_26300</name>
</gene>
<dbReference type="Gene3D" id="3.90.1570.10">
    <property type="entry name" value="tt1808, chain A"/>
    <property type="match status" value="1"/>
</dbReference>
<dbReference type="AlphaFoldDB" id="A0A150R0A7"/>
<dbReference type="EMBL" id="JEMB01003358">
    <property type="protein sequence ID" value="KYF73653.1"/>
    <property type="molecule type" value="Genomic_DNA"/>
</dbReference>
<name>A0A150R0A7_SORCE</name>
<evidence type="ECO:0000313" key="2">
    <source>
        <dbReference type="Proteomes" id="UP000075635"/>
    </source>
</evidence>
<dbReference type="Proteomes" id="UP000075635">
    <property type="component" value="Unassembled WGS sequence"/>
</dbReference>
<organism evidence="1 2">
    <name type="scientific">Sorangium cellulosum</name>
    <name type="common">Polyangium cellulosum</name>
    <dbReference type="NCBI Taxonomy" id="56"/>
    <lineage>
        <taxon>Bacteria</taxon>
        <taxon>Pseudomonadati</taxon>
        <taxon>Myxococcota</taxon>
        <taxon>Polyangia</taxon>
        <taxon>Polyangiales</taxon>
        <taxon>Polyangiaceae</taxon>
        <taxon>Sorangium</taxon>
    </lineage>
</organism>
<evidence type="ECO:0008006" key="3">
    <source>
        <dbReference type="Google" id="ProtNLM"/>
    </source>
</evidence>
<dbReference type="SUPFAM" id="SSF52980">
    <property type="entry name" value="Restriction endonuclease-like"/>
    <property type="match status" value="1"/>
</dbReference>
<evidence type="ECO:0000313" key="1">
    <source>
        <dbReference type="EMBL" id="KYF73653.1"/>
    </source>
</evidence>
<proteinExistence type="predicted"/>
<comment type="caution">
    <text evidence="1">The sequence shown here is derived from an EMBL/GenBank/DDBJ whole genome shotgun (WGS) entry which is preliminary data.</text>
</comment>
<protein>
    <recommendedName>
        <fullName evidence="3">Restriction endonuclease domain-containing protein</fullName>
    </recommendedName>
</protein>